<dbReference type="EMBL" id="UIDG01000337">
    <property type="protein sequence ID" value="SUS07269.1"/>
    <property type="molecule type" value="Genomic_DNA"/>
</dbReference>
<feature type="compositionally biased region" description="Basic and acidic residues" evidence="1">
    <location>
        <begin position="51"/>
        <end position="60"/>
    </location>
</feature>
<gene>
    <name evidence="2" type="ORF">DF3PB_4010003</name>
</gene>
<reference evidence="2" key="1">
    <citation type="submission" date="2018-07" db="EMBL/GenBank/DDBJ databases">
        <authorList>
            <person name="Quirk P.G."/>
            <person name="Krulwich T.A."/>
        </authorList>
    </citation>
    <scope>NUCLEOTIDE SEQUENCE</scope>
</reference>
<proteinExistence type="predicted"/>
<evidence type="ECO:0000256" key="1">
    <source>
        <dbReference type="SAM" id="MobiDB-lite"/>
    </source>
</evidence>
<protein>
    <submittedName>
        <fullName evidence="2">Uncharacterized protein</fullName>
    </submittedName>
</protein>
<name>A0A380THU5_9ZZZZ</name>
<feature type="region of interest" description="Disordered" evidence="1">
    <location>
        <begin position="40"/>
        <end position="72"/>
    </location>
</feature>
<organism evidence="2">
    <name type="scientific">metagenome</name>
    <dbReference type="NCBI Taxonomy" id="256318"/>
    <lineage>
        <taxon>unclassified sequences</taxon>
        <taxon>metagenomes</taxon>
    </lineage>
</organism>
<accession>A0A380THU5</accession>
<evidence type="ECO:0000313" key="2">
    <source>
        <dbReference type="EMBL" id="SUS07269.1"/>
    </source>
</evidence>
<sequence length="72" mass="7569">MTVGGAVWMRVIPVERAAGRGGARSSTGLLFLAALDRRRQPLLKPRPAGPPDDRPLDRVSGRGGTCTGEICA</sequence>
<dbReference type="AlphaFoldDB" id="A0A380THU5"/>